<keyword evidence="6" id="KW-1185">Reference proteome</keyword>
<protein>
    <submittedName>
        <fullName evidence="5">Cytochrome P450</fullName>
    </submittedName>
</protein>
<evidence type="ECO:0000313" key="6">
    <source>
        <dbReference type="Proteomes" id="UP000432015"/>
    </source>
</evidence>
<accession>A0A7K1KT29</accession>
<keyword evidence="4" id="KW-0503">Monooxygenase</keyword>
<sequence>MLRRASNAEIPGPDGGVFARHLKAYEAAPAEYLAWCNREYGDVFRFDTGVVVVNDPALIQQVLARTNRDSVPNANPLRGGRFPAAEETERWMRARQEALAVLRPTALPAHLPMVNQVVEADLRALEGEWFDPAEQGWRFCVRALLSVYAPHPSPQLEDALMESFTETSSASLGRVPNWWPSRARRRIEAADQRIRDRISLMLEDDAPAEDPPTLLEILRTAPEPVPHDIAHGAAGMSALGAIGTMGGAWCWLLYHLAAAPQSFDRIRGEVSASGWESIRAAPEQALPYTYSFLHEVLRVHPPAWLLGRDTIADITLGEMRIPAGTAVMFSPYLLHHDPRYWTDPDRFEPERWSTGERPHAPHAYLPFSSGPRGCLAAQLGLSILLLAAARLAAGYDLDVPDLHQIGAEYGPVLLPTGMKCRLTRRTTAAG</sequence>
<dbReference type="InterPro" id="IPR001128">
    <property type="entry name" value="Cyt_P450"/>
</dbReference>
<dbReference type="InterPro" id="IPR002403">
    <property type="entry name" value="Cyt_P450_E_grp-IV"/>
</dbReference>
<proteinExistence type="inferred from homology"/>
<comment type="similarity">
    <text evidence="4">Belongs to the cytochrome P450 family.</text>
</comment>
<dbReference type="PROSITE" id="PS00086">
    <property type="entry name" value="CYTOCHROME_P450"/>
    <property type="match status" value="1"/>
</dbReference>
<reference evidence="5 6" key="1">
    <citation type="submission" date="2019-11" db="EMBL/GenBank/DDBJ databases">
        <authorList>
            <person name="Cao P."/>
        </authorList>
    </citation>
    <scope>NUCLEOTIDE SEQUENCE [LARGE SCALE GENOMIC DNA]</scope>
    <source>
        <strain evidence="5 6">NEAU-AAG5</strain>
    </source>
</reference>
<comment type="caution">
    <text evidence="5">The sequence shown here is derived from an EMBL/GenBank/DDBJ whole genome shotgun (WGS) entry which is preliminary data.</text>
</comment>
<dbReference type="EMBL" id="WOFH01000001">
    <property type="protein sequence ID" value="MUN35096.1"/>
    <property type="molecule type" value="Genomic_DNA"/>
</dbReference>
<dbReference type="AlphaFoldDB" id="A0A7K1KT29"/>
<dbReference type="PANTHER" id="PTHR24301">
    <property type="entry name" value="THROMBOXANE-A SYNTHASE"/>
    <property type="match status" value="1"/>
</dbReference>
<dbReference type="PRINTS" id="PR00465">
    <property type="entry name" value="EP450IV"/>
</dbReference>
<gene>
    <name evidence="5" type="ORF">GNZ18_00545</name>
</gene>
<dbReference type="Proteomes" id="UP000432015">
    <property type="component" value="Unassembled WGS sequence"/>
</dbReference>
<evidence type="ECO:0000256" key="2">
    <source>
        <dbReference type="ARBA" id="ARBA00023004"/>
    </source>
</evidence>
<dbReference type="Pfam" id="PF00067">
    <property type="entry name" value="p450"/>
    <property type="match status" value="1"/>
</dbReference>
<evidence type="ECO:0000256" key="1">
    <source>
        <dbReference type="ARBA" id="ARBA00022723"/>
    </source>
</evidence>
<keyword evidence="4" id="KW-0560">Oxidoreductase</keyword>
<comment type="cofactor">
    <cofactor evidence="3">
        <name>heme</name>
        <dbReference type="ChEBI" id="CHEBI:30413"/>
    </cofactor>
</comment>
<feature type="binding site" description="axial binding residue" evidence="3">
    <location>
        <position position="374"/>
    </location>
    <ligand>
        <name>heme</name>
        <dbReference type="ChEBI" id="CHEBI:30413"/>
    </ligand>
    <ligandPart>
        <name>Fe</name>
        <dbReference type="ChEBI" id="CHEBI:18248"/>
    </ligandPart>
</feature>
<dbReference type="GO" id="GO:0004497">
    <property type="term" value="F:monooxygenase activity"/>
    <property type="evidence" value="ECO:0007669"/>
    <property type="project" value="UniProtKB-KW"/>
</dbReference>
<evidence type="ECO:0000313" key="5">
    <source>
        <dbReference type="EMBL" id="MUN35096.1"/>
    </source>
</evidence>
<evidence type="ECO:0000256" key="4">
    <source>
        <dbReference type="RuleBase" id="RU000461"/>
    </source>
</evidence>
<dbReference type="GO" id="GO:0005506">
    <property type="term" value="F:iron ion binding"/>
    <property type="evidence" value="ECO:0007669"/>
    <property type="project" value="InterPro"/>
</dbReference>
<dbReference type="Gene3D" id="1.10.630.10">
    <property type="entry name" value="Cytochrome P450"/>
    <property type="match status" value="1"/>
</dbReference>
<dbReference type="SUPFAM" id="SSF48264">
    <property type="entry name" value="Cytochrome P450"/>
    <property type="match status" value="1"/>
</dbReference>
<keyword evidence="3 4" id="KW-0349">Heme</keyword>
<dbReference type="PANTHER" id="PTHR24301:SF2">
    <property type="entry name" value="THROMBOXANE-A SYNTHASE"/>
    <property type="match status" value="1"/>
</dbReference>
<dbReference type="GO" id="GO:0016705">
    <property type="term" value="F:oxidoreductase activity, acting on paired donors, with incorporation or reduction of molecular oxygen"/>
    <property type="evidence" value="ECO:0007669"/>
    <property type="project" value="InterPro"/>
</dbReference>
<keyword evidence="2 3" id="KW-0408">Iron</keyword>
<dbReference type="RefSeq" id="WP_156214092.1">
    <property type="nucleotide sequence ID" value="NZ_WOFH01000001.1"/>
</dbReference>
<dbReference type="InterPro" id="IPR017972">
    <property type="entry name" value="Cyt_P450_CS"/>
</dbReference>
<dbReference type="InterPro" id="IPR036396">
    <property type="entry name" value="Cyt_P450_sf"/>
</dbReference>
<name>A0A7K1KT29_9ACTN</name>
<keyword evidence="1 3" id="KW-0479">Metal-binding</keyword>
<dbReference type="GO" id="GO:0020037">
    <property type="term" value="F:heme binding"/>
    <property type="evidence" value="ECO:0007669"/>
    <property type="project" value="InterPro"/>
</dbReference>
<evidence type="ECO:0000256" key="3">
    <source>
        <dbReference type="PIRSR" id="PIRSR602403-1"/>
    </source>
</evidence>
<organism evidence="5 6">
    <name type="scientific">Actinomadura litoris</name>
    <dbReference type="NCBI Taxonomy" id="2678616"/>
    <lineage>
        <taxon>Bacteria</taxon>
        <taxon>Bacillati</taxon>
        <taxon>Actinomycetota</taxon>
        <taxon>Actinomycetes</taxon>
        <taxon>Streptosporangiales</taxon>
        <taxon>Thermomonosporaceae</taxon>
        <taxon>Actinomadura</taxon>
    </lineage>
</organism>
<dbReference type="CDD" id="cd00302">
    <property type="entry name" value="cytochrome_P450"/>
    <property type="match status" value="1"/>
</dbReference>